<evidence type="ECO:0000256" key="7">
    <source>
        <dbReference type="ARBA" id="ARBA00023136"/>
    </source>
</evidence>
<feature type="transmembrane region" description="Helical" evidence="8">
    <location>
        <begin position="39"/>
        <end position="60"/>
    </location>
</feature>
<dbReference type="NCBIfam" id="TIGR00795">
    <property type="entry name" value="lctP"/>
    <property type="match status" value="1"/>
</dbReference>
<feature type="transmembrane region" description="Helical" evidence="8">
    <location>
        <begin position="66"/>
        <end position="93"/>
    </location>
</feature>
<keyword evidence="10" id="KW-1185">Reference proteome</keyword>
<feature type="transmembrane region" description="Helical" evidence="8">
    <location>
        <begin position="410"/>
        <end position="431"/>
    </location>
</feature>
<organism evidence="9 10">
    <name type="scientific">Microvirga lupini</name>
    <dbReference type="NCBI Taxonomy" id="420324"/>
    <lineage>
        <taxon>Bacteria</taxon>
        <taxon>Pseudomonadati</taxon>
        <taxon>Pseudomonadota</taxon>
        <taxon>Alphaproteobacteria</taxon>
        <taxon>Hyphomicrobiales</taxon>
        <taxon>Methylobacteriaceae</taxon>
        <taxon>Microvirga</taxon>
    </lineage>
</organism>
<feature type="transmembrane region" description="Helical" evidence="8">
    <location>
        <begin position="311"/>
        <end position="332"/>
    </location>
</feature>
<feature type="transmembrane region" description="Helical" evidence="8">
    <location>
        <begin position="437"/>
        <end position="460"/>
    </location>
</feature>
<evidence type="ECO:0000313" key="10">
    <source>
        <dbReference type="Proteomes" id="UP000532010"/>
    </source>
</evidence>
<keyword evidence="8" id="KW-0997">Cell inner membrane</keyword>
<feature type="transmembrane region" description="Helical" evidence="8">
    <location>
        <begin position="222"/>
        <end position="240"/>
    </location>
</feature>
<evidence type="ECO:0000256" key="4">
    <source>
        <dbReference type="ARBA" id="ARBA00022475"/>
    </source>
</evidence>
<feature type="transmembrane region" description="Helical" evidence="8">
    <location>
        <begin position="166"/>
        <end position="184"/>
    </location>
</feature>
<sequence>MWNQVYNPFSNTVLSTIAAAIPVVLLLVMIASGKVKAHIAAIIALLAAIAVSVFLFTMPAGLATRAALFGVATGMFPIGWIILNVIFLYRLTVERGWFATLQQSVGDLTTDRRLQLLLVAFSFGAFFEGAGGFGTPVAVTGAILIGLGFSPLAASGLSLIANTAPVAYGALGAPIQGLASVTGFDPYVLGAMVGRQLPFFSIIVPFWLIWVFAGFRGMLQIWPAILVCAVSFAVPQFLISNYINPWIVDIGASLISMACLVGFMRIWRPREIWTSPALRTHDISATTLTQPAPLGAGTANVTPQASRNEVIWAWVPWIILSVIVAIWGTGWFKALVNPIFTWSYPIPGLHNMVQKVAPIVANPTPEPAVFAFTYMSYTGTGVLIAAIIAGFVMGFSPLRLITAWFETIWVLRYSLITIAAMLAIGTLTRFSGLDATLGLAFAGTGILYPFFGTLLGWLGVALTGSDTASNVLFGGLQKITSEQLGLSPILMAAANSSGGVMGKMIDAQSIVVASTATNWFGHEGSILRFVFWHSIVLACLVGGLVMLQAYVHPFTQMVLH</sequence>
<proteinExistence type="inferred from homology"/>
<reference evidence="9 10" key="1">
    <citation type="submission" date="2020-08" db="EMBL/GenBank/DDBJ databases">
        <title>The Agave Microbiome: Exploring the role of microbial communities in plant adaptations to desert environments.</title>
        <authorList>
            <person name="Partida-Martinez L.P."/>
        </authorList>
    </citation>
    <scope>NUCLEOTIDE SEQUENCE [LARGE SCALE GENOMIC DNA]</scope>
    <source>
        <strain evidence="9 10">AT3.9</strain>
    </source>
</reference>
<dbReference type="PANTHER" id="PTHR30003">
    <property type="entry name" value="L-LACTATE PERMEASE"/>
    <property type="match status" value="1"/>
</dbReference>
<dbReference type="PANTHER" id="PTHR30003:SF0">
    <property type="entry name" value="GLYCOLATE PERMEASE GLCA-RELATED"/>
    <property type="match status" value="1"/>
</dbReference>
<feature type="transmembrane region" description="Helical" evidence="8">
    <location>
        <begin position="374"/>
        <end position="398"/>
    </location>
</feature>
<dbReference type="RefSeq" id="WP_183452085.1">
    <property type="nucleotide sequence ID" value="NZ_JACHWB010000004.1"/>
</dbReference>
<feature type="transmembrane region" description="Helical" evidence="8">
    <location>
        <begin position="12"/>
        <end position="32"/>
    </location>
</feature>
<feature type="transmembrane region" description="Helical" evidence="8">
    <location>
        <begin position="246"/>
        <end position="267"/>
    </location>
</feature>
<dbReference type="Proteomes" id="UP000532010">
    <property type="component" value="Unassembled WGS sequence"/>
</dbReference>
<dbReference type="EMBL" id="JACHWB010000004">
    <property type="protein sequence ID" value="MBB3020257.1"/>
    <property type="molecule type" value="Genomic_DNA"/>
</dbReference>
<evidence type="ECO:0000256" key="5">
    <source>
        <dbReference type="ARBA" id="ARBA00022692"/>
    </source>
</evidence>
<protein>
    <recommendedName>
        <fullName evidence="8">L-lactate permease</fullName>
    </recommendedName>
</protein>
<dbReference type="GO" id="GO:0015295">
    <property type="term" value="F:solute:proton symporter activity"/>
    <property type="evidence" value="ECO:0007669"/>
    <property type="project" value="TreeGrafter"/>
</dbReference>
<dbReference type="GO" id="GO:0005886">
    <property type="term" value="C:plasma membrane"/>
    <property type="evidence" value="ECO:0007669"/>
    <property type="project" value="UniProtKB-SubCell"/>
</dbReference>
<keyword evidence="5 8" id="KW-0812">Transmembrane</keyword>
<keyword evidence="4" id="KW-1003">Cell membrane</keyword>
<comment type="caution">
    <text evidence="9">The sequence shown here is derived from an EMBL/GenBank/DDBJ whole genome shotgun (WGS) entry which is preliminary data.</text>
</comment>
<feature type="transmembrane region" description="Helical" evidence="8">
    <location>
        <begin position="196"/>
        <end position="215"/>
    </location>
</feature>
<keyword evidence="3 8" id="KW-0813">Transport</keyword>
<evidence type="ECO:0000256" key="3">
    <source>
        <dbReference type="ARBA" id="ARBA00022448"/>
    </source>
</evidence>
<dbReference type="InterPro" id="IPR003804">
    <property type="entry name" value="Lactate_perm"/>
</dbReference>
<feature type="transmembrane region" description="Helical" evidence="8">
    <location>
        <begin position="529"/>
        <end position="551"/>
    </location>
</feature>
<dbReference type="GO" id="GO:0015129">
    <property type="term" value="F:lactate transmembrane transporter activity"/>
    <property type="evidence" value="ECO:0007669"/>
    <property type="project" value="UniProtKB-UniRule"/>
</dbReference>
<accession>A0A7W4YX69</accession>
<gene>
    <name evidence="9" type="ORF">FHR70_003338</name>
</gene>
<dbReference type="AlphaFoldDB" id="A0A7W4YX69"/>
<feature type="transmembrane region" description="Helical" evidence="8">
    <location>
        <begin position="139"/>
        <end position="159"/>
    </location>
</feature>
<keyword evidence="7 8" id="KW-0472">Membrane</keyword>
<evidence type="ECO:0000313" key="9">
    <source>
        <dbReference type="EMBL" id="MBB3020257.1"/>
    </source>
</evidence>
<evidence type="ECO:0000256" key="1">
    <source>
        <dbReference type="ARBA" id="ARBA00004651"/>
    </source>
</evidence>
<comment type="function">
    <text evidence="8">Uptake of L-lactate across the membrane. Can also transport D-lactate and glycolate.</text>
</comment>
<keyword evidence="6 8" id="KW-1133">Transmembrane helix</keyword>
<comment type="subcellular location">
    <subcellularLocation>
        <location evidence="8">Cell inner membrane</location>
        <topology evidence="8">Multi-pass membrane protein</topology>
    </subcellularLocation>
    <subcellularLocation>
        <location evidence="1">Cell membrane</location>
        <topology evidence="1">Multi-pass membrane protein</topology>
    </subcellularLocation>
</comment>
<comment type="similarity">
    <text evidence="2 8">Belongs to the lactate permease family.</text>
</comment>
<dbReference type="Pfam" id="PF02652">
    <property type="entry name" value="Lactate_perm"/>
    <property type="match status" value="1"/>
</dbReference>
<evidence type="ECO:0000256" key="6">
    <source>
        <dbReference type="ARBA" id="ARBA00022989"/>
    </source>
</evidence>
<evidence type="ECO:0000256" key="2">
    <source>
        <dbReference type="ARBA" id="ARBA00010100"/>
    </source>
</evidence>
<evidence type="ECO:0000256" key="8">
    <source>
        <dbReference type="RuleBase" id="RU365092"/>
    </source>
</evidence>
<feature type="transmembrane region" description="Helical" evidence="8">
    <location>
        <begin position="114"/>
        <end position="133"/>
    </location>
</feature>
<name>A0A7W4YX69_9HYPH</name>